<name>A0ACC2H516_DALPE</name>
<gene>
    <name evidence="1" type="ORF">DPEC_G00053950</name>
</gene>
<sequence length="247" mass="27987">MAEKKTDKGSKLEVLKALEKCKKERDEAVQKESVLKERLRQYESRARSTEALKQKQRALIQENKELRKQVKTLRQEIGLETSPKFRGKTTKDVINDLQEKELQCFALEEKTGKLSVTIDNLTSELANTVTSKFLLEEQVQSLQQNLKDMTSNQRRLLKLWEDKKPQREQLTLPAIGQTQKPVQKLALSHKGAQTDMSISSVQKLPANAFETKPSSPQPRHHERHSSIDQRGGLTASGNGPQLGKAPV</sequence>
<dbReference type="Proteomes" id="UP001157502">
    <property type="component" value="Chromosome 5"/>
</dbReference>
<reference evidence="1" key="1">
    <citation type="submission" date="2021-05" db="EMBL/GenBank/DDBJ databases">
        <authorList>
            <person name="Pan Q."/>
            <person name="Jouanno E."/>
            <person name="Zahm M."/>
            <person name="Klopp C."/>
            <person name="Cabau C."/>
            <person name="Louis A."/>
            <person name="Berthelot C."/>
            <person name="Parey E."/>
            <person name="Roest Crollius H."/>
            <person name="Montfort J."/>
            <person name="Robinson-Rechavi M."/>
            <person name="Bouchez O."/>
            <person name="Lampietro C."/>
            <person name="Lopez Roques C."/>
            <person name="Donnadieu C."/>
            <person name="Postlethwait J."/>
            <person name="Bobe J."/>
            <person name="Dillon D."/>
            <person name="Chandos A."/>
            <person name="von Hippel F."/>
            <person name="Guiguen Y."/>
        </authorList>
    </citation>
    <scope>NUCLEOTIDE SEQUENCE</scope>
    <source>
        <strain evidence="1">YG-Jan2019</strain>
    </source>
</reference>
<protein>
    <submittedName>
        <fullName evidence="1">Uncharacterized protein</fullName>
    </submittedName>
</protein>
<comment type="caution">
    <text evidence="1">The sequence shown here is derived from an EMBL/GenBank/DDBJ whole genome shotgun (WGS) entry which is preliminary data.</text>
</comment>
<accession>A0ACC2H516</accession>
<evidence type="ECO:0000313" key="1">
    <source>
        <dbReference type="EMBL" id="KAJ8011029.1"/>
    </source>
</evidence>
<proteinExistence type="predicted"/>
<organism evidence="1 2">
    <name type="scientific">Dallia pectoralis</name>
    <name type="common">Alaska blackfish</name>
    <dbReference type="NCBI Taxonomy" id="75939"/>
    <lineage>
        <taxon>Eukaryota</taxon>
        <taxon>Metazoa</taxon>
        <taxon>Chordata</taxon>
        <taxon>Craniata</taxon>
        <taxon>Vertebrata</taxon>
        <taxon>Euteleostomi</taxon>
        <taxon>Actinopterygii</taxon>
        <taxon>Neopterygii</taxon>
        <taxon>Teleostei</taxon>
        <taxon>Protacanthopterygii</taxon>
        <taxon>Esociformes</taxon>
        <taxon>Umbridae</taxon>
        <taxon>Dallia</taxon>
    </lineage>
</organism>
<evidence type="ECO:0000313" key="2">
    <source>
        <dbReference type="Proteomes" id="UP001157502"/>
    </source>
</evidence>
<dbReference type="EMBL" id="CM055732">
    <property type="protein sequence ID" value="KAJ8011029.1"/>
    <property type="molecule type" value="Genomic_DNA"/>
</dbReference>
<keyword evidence="2" id="KW-1185">Reference proteome</keyword>